<organism evidence="3 4">
    <name type="scientific">Botrytis tulipae</name>
    <dbReference type="NCBI Taxonomy" id="87230"/>
    <lineage>
        <taxon>Eukaryota</taxon>
        <taxon>Fungi</taxon>
        <taxon>Dikarya</taxon>
        <taxon>Ascomycota</taxon>
        <taxon>Pezizomycotina</taxon>
        <taxon>Leotiomycetes</taxon>
        <taxon>Helotiales</taxon>
        <taxon>Sclerotiniaceae</taxon>
        <taxon>Botrytis</taxon>
    </lineage>
</organism>
<feature type="chain" id="PRO_5021493000" description="CHRD domain-containing protein" evidence="1">
    <location>
        <begin position="21"/>
        <end position="223"/>
    </location>
</feature>
<feature type="domain" description="CHRD" evidence="2">
    <location>
        <begin position="78"/>
        <end position="223"/>
    </location>
</feature>
<protein>
    <recommendedName>
        <fullName evidence="2">CHRD domain-containing protein</fullName>
    </recommendedName>
</protein>
<accession>A0A4Z1E858</accession>
<evidence type="ECO:0000313" key="3">
    <source>
        <dbReference type="EMBL" id="TGO06868.1"/>
    </source>
</evidence>
<keyword evidence="4" id="KW-1185">Reference proteome</keyword>
<dbReference type="SMART" id="SM00754">
    <property type="entry name" value="CHRD"/>
    <property type="match status" value="1"/>
</dbReference>
<dbReference type="EMBL" id="PQXH01000428">
    <property type="protein sequence ID" value="TGO06868.1"/>
    <property type="molecule type" value="Genomic_DNA"/>
</dbReference>
<feature type="signal peptide" evidence="1">
    <location>
        <begin position="1"/>
        <end position="20"/>
    </location>
</feature>
<dbReference type="Proteomes" id="UP000297777">
    <property type="component" value="Unassembled WGS sequence"/>
</dbReference>
<dbReference type="AlphaFoldDB" id="A0A4Z1E858"/>
<gene>
    <name evidence="3" type="ORF">BTUL_0431g00040</name>
</gene>
<dbReference type="OrthoDB" id="3554264at2759"/>
<comment type="caution">
    <text evidence="3">The sequence shown here is derived from an EMBL/GenBank/DDBJ whole genome shotgun (WGS) entry which is preliminary data.</text>
</comment>
<dbReference type="InterPro" id="IPR010895">
    <property type="entry name" value="CHRD"/>
</dbReference>
<evidence type="ECO:0000259" key="2">
    <source>
        <dbReference type="SMART" id="SM00754"/>
    </source>
</evidence>
<reference evidence="3 4" key="1">
    <citation type="submission" date="2017-12" db="EMBL/GenBank/DDBJ databases">
        <title>Comparative genomics of Botrytis spp.</title>
        <authorList>
            <person name="Valero-Jimenez C.A."/>
            <person name="Tapia P."/>
            <person name="Veloso J."/>
            <person name="Silva-Moreno E."/>
            <person name="Staats M."/>
            <person name="Valdes J.H."/>
            <person name="Van Kan J.A.L."/>
        </authorList>
    </citation>
    <scope>NUCLEOTIDE SEQUENCE [LARGE SCALE GENOMIC DNA]</scope>
    <source>
        <strain evidence="3 4">Bt9001</strain>
    </source>
</reference>
<name>A0A4Z1E858_9HELO</name>
<evidence type="ECO:0000313" key="4">
    <source>
        <dbReference type="Proteomes" id="UP000297777"/>
    </source>
</evidence>
<proteinExistence type="predicted"/>
<evidence type="ECO:0000256" key="1">
    <source>
        <dbReference type="SAM" id="SignalP"/>
    </source>
</evidence>
<keyword evidence="1" id="KW-0732">Signal</keyword>
<dbReference type="Pfam" id="PF07452">
    <property type="entry name" value="CHRD"/>
    <property type="match status" value="1"/>
</dbReference>
<sequence>MKFTIAAIAATLLFTTTAIAAPTDGATYASYGSYQWADGAPVSDQDVSKDNPKSPDVPANMAVAPAAQSGRSPFVFTSTYNVVALGSEVRNGTVSVPGPSDAIGYFNYGINAHQDTICYNITLLNAAGTYQSPAKTATHIHEAARGASGPPRLAFPNPIGDDYRRVSVGCMTGPFTTGINAPNGGPDTGTGFKVAQIEANPAGFFADAHTNLFPLGVIRGQLA</sequence>